<evidence type="ECO:0008006" key="5">
    <source>
        <dbReference type="Google" id="ProtNLM"/>
    </source>
</evidence>
<dbReference type="GeneID" id="49819852"/>
<reference evidence="3 4" key="1">
    <citation type="submission" date="2018-02" db="EMBL/GenBank/DDBJ databases">
        <title>Bacteriophage NCPPB3778 and a type I-E CRISPR drive the evolution of the US Biological Select Agent, Rathayibacter toxicus.</title>
        <authorList>
            <person name="Davis E.W.II."/>
            <person name="Tabima J.F."/>
            <person name="Weisberg A.J."/>
            <person name="Lopes L.D."/>
            <person name="Wiseman M.S."/>
            <person name="Wiseman M.S."/>
            <person name="Pupko T."/>
            <person name="Belcher M.S."/>
            <person name="Sechler A.J."/>
            <person name="Tancos M.A."/>
            <person name="Schroeder B.K."/>
            <person name="Murray T.D."/>
            <person name="Luster D.G."/>
            <person name="Schneider W.L."/>
            <person name="Rogers E."/>
            <person name="Andreote F.D."/>
            <person name="Grunwald N.J."/>
            <person name="Putnam M.L."/>
            <person name="Chang J.H."/>
        </authorList>
    </citation>
    <scope>NUCLEOTIDE SEQUENCE [LARGE SCALE GENOMIC DNA]</scope>
    <source>
        <strain evidence="2 4">AY1D6</strain>
        <strain evidence="1 3">AY1I9</strain>
    </source>
</reference>
<protein>
    <recommendedName>
        <fullName evidence="5">AbiEi antitoxin C-terminal domain-containing protein</fullName>
    </recommendedName>
</protein>
<dbReference type="KEGG" id="rry:C1O28_05190"/>
<evidence type="ECO:0000313" key="2">
    <source>
        <dbReference type="EMBL" id="PPH75749.1"/>
    </source>
</evidence>
<evidence type="ECO:0000313" key="1">
    <source>
        <dbReference type="EMBL" id="PPF15805.1"/>
    </source>
</evidence>
<sequence>MRLPSVLLPGHLPLAELCAARLDGELIALDEAFLVADLPIGAPERGAALGSLLPQGSVADRLSAAWVHGALRDPPRVHSASIDRRRRLQPPTSARLCCHEVLLDETDVVQLGGTPVTSAVRTMIDLARTAGDGRVLQALSRSTRTGLGPVLQRLEDGPGVAARRIVERRLRAALGSTPPGDQPPFTRYTS</sequence>
<organism evidence="1 3">
    <name type="scientific">Rathayibacter rathayi</name>
    <name type="common">Corynebacterium rathayi</name>
    <dbReference type="NCBI Taxonomy" id="33887"/>
    <lineage>
        <taxon>Bacteria</taxon>
        <taxon>Bacillati</taxon>
        <taxon>Actinomycetota</taxon>
        <taxon>Actinomycetes</taxon>
        <taxon>Micrococcales</taxon>
        <taxon>Microbacteriaceae</taxon>
        <taxon>Rathayibacter</taxon>
    </lineage>
</organism>
<comment type="caution">
    <text evidence="1">The sequence shown here is derived from an EMBL/GenBank/DDBJ whole genome shotgun (WGS) entry which is preliminary data.</text>
</comment>
<dbReference type="Proteomes" id="UP000237881">
    <property type="component" value="Unassembled WGS sequence"/>
</dbReference>
<evidence type="ECO:0000313" key="4">
    <source>
        <dbReference type="Proteomes" id="UP000239698"/>
    </source>
</evidence>
<accession>A0ABD6WCG6</accession>
<dbReference type="EMBL" id="PSVT01000022">
    <property type="protein sequence ID" value="PPH75749.1"/>
    <property type="molecule type" value="Genomic_DNA"/>
</dbReference>
<dbReference type="Proteomes" id="UP000239698">
    <property type="component" value="Unassembled WGS sequence"/>
</dbReference>
<gene>
    <name evidence="1" type="ORF">C5C04_02760</name>
    <name evidence="2" type="ORF">C5C40_10610</name>
</gene>
<dbReference type="EMBL" id="PSUL01000003">
    <property type="protein sequence ID" value="PPF15805.1"/>
    <property type="molecule type" value="Genomic_DNA"/>
</dbReference>
<proteinExistence type="predicted"/>
<evidence type="ECO:0000313" key="3">
    <source>
        <dbReference type="Proteomes" id="UP000237881"/>
    </source>
</evidence>
<keyword evidence="4" id="KW-1185">Reference proteome</keyword>
<dbReference type="RefSeq" id="WP_097167051.1">
    <property type="nucleotide sequence ID" value="NZ_CP028129.1"/>
</dbReference>
<dbReference type="AlphaFoldDB" id="A0ABD6WCG6"/>
<name>A0ABD6WCG6_RATRA</name>